<evidence type="ECO:0000256" key="4">
    <source>
        <dbReference type="ARBA" id="ARBA00022490"/>
    </source>
</evidence>
<feature type="compositionally biased region" description="Polar residues" evidence="12">
    <location>
        <begin position="402"/>
        <end position="421"/>
    </location>
</feature>
<keyword evidence="6 11" id="KW-0547">Nucleotide-binding</keyword>
<evidence type="ECO:0000256" key="5">
    <source>
        <dbReference type="ARBA" id="ARBA00022701"/>
    </source>
</evidence>
<accession>A0A1D1VAR9</accession>
<comment type="similarity">
    <text evidence="2 11">Belongs to the dynein light intermediate chain family.</text>
</comment>
<evidence type="ECO:0000256" key="12">
    <source>
        <dbReference type="SAM" id="MobiDB-lite"/>
    </source>
</evidence>
<feature type="compositionally biased region" description="Basic and acidic residues" evidence="12">
    <location>
        <begin position="444"/>
        <end position="456"/>
    </location>
</feature>
<organism evidence="13 14">
    <name type="scientific">Ramazzottius varieornatus</name>
    <name type="common">Water bear</name>
    <name type="synonym">Tardigrade</name>
    <dbReference type="NCBI Taxonomy" id="947166"/>
    <lineage>
        <taxon>Eukaryota</taxon>
        <taxon>Metazoa</taxon>
        <taxon>Ecdysozoa</taxon>
        <taxon>Tardigrada</taxon>
        <taxon>Eutardigrada</taxon>
        <taxon>Parachela</taxon>
        <taxon>Hypsibioidea</taxon>
        <taxon>Ramazzottiidae</taxon>
        <taxon>Ramazzottius</taxon>
    </lineage>
</organism>
<keyword evidence="7 11" id="KW-0067">ATP-binding</keyword>
<comment type="subcellular location">
    <subcellularLocation>
        <location evidence="1 11">Cytoplasm</location>
        <location evidence="1 11">Cytoskeleton</location>
    </subcellularLocation>
</comment>
<reference evidence="13 14" key="1">
    <citation type="journal article" date="2016" name="Nat. Commun.">
        <title>Extremotolerant tardigrade genome and improved radiotolerance of human cultured cells by tardigrade-unique protein.</title>
        <authorList>
            <person name="Hashimoto T."/>
            <person name="Horikawa D.D."/>
            <person name="Saito Y."/>
            <person name="Kuwahara H."/>
            <person name="Kozuka-Hata H."/>
            <person name="Shin-I T."/>
            <person name="Minakuchi Y."/>
            <person name="Ohishi K."/>
            <person name="Motoyama A."/>
            <person name="Aizu T."/>
            <person name="Enomoto A."/>
            <person name="Kondo K."/>
            <person name="Tanaka S."/>
            <person name="Hara Y."/>
            <person name="Koshikawa S."/>
            <person name="Sagara H."/>
            <person name="Miura T."/>
            <person name="Yokobori S."/>
            <person name="Miyagawa K."/>
            <person name="Suzuki Y."/>
            <person name="Kubo T."/>
            <person name="Oyama M."/>
            <person name="Kohara Y."/>
            <person name="Fujiyama A."/>
            <person name="Arakawa K."/>
            <person name="Katayama T."/>
            <person name="Toyoda A."/>
            <person name="Kunieda T."/>
        </authorList>
    </citation>
    <scope>NUCLEOTIDE SEQUENCE [LARGE SCALE GENOMIC DNA]</scope>
    <source>
        <strain evidence="13 14">YOKOZUNA-1</strain>
    </source>
</reference>
<dbReference type="GO" id="GO:0005874">
    <property type="term" value="C:microtubule"/>
    <property type="evidence" value="ECO:0007669"/>
    <property type="project" value="UniProtKB-KW"/>
</dbReference>
<dbReference type="GO" id="GO:0000226">
    <property type="term" value="P:microtubule cytoskeleton organization"/>
    <property type="evidence" value="ECO:0007669"/>
    <property type="project" value="TreeGrafter"/>
</dbReference>
<dbReference type="GO" id="GO:0007018">
    <property type="term" value="P:microtubule-based movement"/>
    <property type="evidence" value="ECO:0007669"/>
    <property type="project" value="InterPro"/>
</dbReference>
<evidence type="ECO:0000256" key="6">
    <source>
        <dbReference type="ARBA" id="ARBA00022741"/>
    </source>
</evidence>
<gene>
    <name evidence="13" type="primary">RvY_09135-1</name>
    <name evidence="13" type="synonym">RvY_09135.1</name>
    <name evidence="13" type="ORF">RvY_09135</name>
</gene>
<feature type="compositionally biased region" description="Low complexity" evidence="12">
    <location>
        <begin position="427"/>
        <end position="436"/>
    </location>
</feature>
<name>A0A1D1VAR9_RAMVA</name>
<keyword evidence="8 11" id="KW-0243">Dynein</keyword>
<evidence type="ECO:0000256" key="11">
    <source>
        <dbReference type="RuleBase" id="RU366047"/>
    </source>
</evidence>
<sequence>MASASVLNLSSSASSDYLVKDANRKDSDNQWSAILNEVRISTSNRLTEKNVLVLGDRETGKSDLIARLIGKESVSPSGVGLEHVSIPVKDDEREDVTQINAWVLEEEYFASSLMPLVLNEKTLDKTVVWLFINMTKPWNIVQSLEKWSTVLTEELDKLRLDPVLMKNYQQKLEKTFKEYVDPSLAQTTSAATESEVDLPLGENTLTMNLGVPIIVVVSKADHMLTLEKDFDYKEEKFDFIQMHLREWCLKHGAGLIFTSAKENKNIRVLLKYSAHLLYGLKFDEDGFVLDRDSLFIPIGWDNEKKISILNDNLGDIKASQPYDAVVTAPPPLLKQNNAGPTLHAEDDQDFVKRIQQMLQQPIPSRLDSPAGAVKTGSSVRSSPAQGSPKKDGPRGSLGTGGTSESALSSFFNTLLNKNNKGPPTPPTSARTSSPSAIRVDAAAELDRLSRSSDRQPENQTEATEPELPKESLPASEEGSL</sequence>
<keyword evidence="5 11" id="KW-0493">Microtubule</keyword>
<dbReference type="PANTHER" id="PTHR12688">
    <property type="entry name" value="DYNEIN LIGHT INTERMEDIATE CHAIN"/>
    <property type="match status" value="1"/>
</dbReference>
<dbReference type="SUPFAM" id="SSF52540">
    <property type="entry name" value="P-loop containing nucleoside triphosphate hydrolases"/>
    <property type="match status" value="1"/>
</dbReference>
<dbReference type="GO" id="GO:0005524">
    <property type="term" value="F:ATP binding"/>
    <property type="evidence" value="ECO:0007669"/>
    <property type="project" value="UniProtKB-KW"/>
</dbReference>
<protein>
    <recommendedName>
        <fullName evidence="11">Dynein light intermediate chain</fullName>
    </recommendedName>
</protein>
<evidence type="ECO:0000256" key="10">
    <source>
        <dbReference type="ARBA" id="ARBA00023212"/>
    </source>
</evidence>
<dbReference type="GO" id="GO:0005868">
    <property type="term" value="C:cytoplasmic dynein complex"/>
    <property type="evidence" value="ECO:0007669"/>
    <property type="project" value="UniProtKB-UniRule"/>
</dbReference>
<evidence type="ECO:0000256" key="2">
    <source>
        <dbReference type="ARBA" id="ARBA00006831"/>
    </source>
</evidence>
<proteinExistence type="inferred from homology"/>
<dbReference type="AlphaFoldDB" id="A0A1D1VAR9"/>
<dbReference type="InterPro" id="IPR027417">
    <property type="entry name" value="P-loop_NTPase"/>
</dbReference>
<evidence type="ECO:0000256" key="1">
    <source>
        <dbReference type="ARBA" id="ARBA00004245"/>
    </source>
</evidence>
<dbReference type="Gene3D" id="3.40.50.300">
    <property type="entry name" value="P-loop containing nucleotide triphosphate hydrolases"/>
    <property type="match status" value="1"/>
</dbReference>
<evidence type="ECO:0000256" key="3">
    <source>
        <dbReference type="ARBA" id="ARBA00022448"/>
    </source>
</evidence>
<evidence type="ECO:0000313" key="13">
    <source>
        <dbReference type="EMBL" id="GAU97915.1"/>
    </source>
</evidence>
<dbReference type="STRING" id="947166.A0A1D1VAR9"/>
<dbReference type="Proteomes" id="UP000186922">
    <property type="component" value="Unassembled WGS sequence"/>
</dbReference>
<dbReference type="OrthoDB" id="27603at2759"/>
<evidence type="ECO:0000313" key="14">
    <source>
        <dbReference type="Proteomes" id="UP000186922"/>
    </source>
</evidence>
<keyword evidence="3 11" id="KW-0813">Transport</keyword>
<dbReference type="PANTHER" id="PTHR12688:SF0">
    <property type="entry name" value="DYNEIN LIGHT INTERMEDIATE CHAIN"/>
    <property type="match status" value="1"/>
</dbReference>
<keyword evidence="14" id="KW-1185">Reference proteome</keyword>
<keyword evidence="4 11" id="KW-0963">Cytoplasm</keyword>
<dbReference type="GO" id="GO:0005813">
    <property type="term" value="C:centrosome"/>
    <property type="evidence" value="ECO:0007669"/>
    <property type="project" value="TreeGrafter"/>
</dbReference>
<comment type="subunit">
    <text evidence="11">Homodimer. The cytoplasmic dynein 1 complex consists of two catalytic heavy chains (HCs) and a number of non-catalytic subunits presented by intermediate chains (ICs).</text>
</comment>
<dbReference type="InterPro" id="IPR022780">
    <property type="entry name" value="Dynein_light_int_chain"/>
</dbReference>
<evidence type="ECO:0000256" key="9">
    <source>
        <dbReference type="ARBA" id="ARBA00023175"/>
    </source>
</evidence>
<evidence type="ECO:0000256" key="7">
    <source>
        <dbReference type="ARBA" id="ARBA00022840"/>
    </source>
</evidence>
<comment type="function">
    <text evidence="11">Acts as one of several non-catalytic accessory components of the cytoplasmic dynein 1 complex that are thought to be involved in linking dynein to cargos and to adapter proteins that regulate dynein function. Cytoplasmic dynein 1 acts as a motor for the intracellular retrograde motility of vesicles and organelles along microtubules. May play a role in binding dynein to membranous organelles or chromosomes.</text>
</comment>
<feature type="compositionally biased region" description="Polar residues" evidence="12">
    <location>
        <begin position="375"/>
        <end position="385"/>
    </location>
</feature>
<feature type="region of interest" description="Disordered" evidence="12">
    <location>
        <begin position="361"/>
        <end position="480"/>
    </location>
</feature>
<dbReference type="InterPro" id="IPR008467">
    <property type="entry name" value="Dynein1_light_intermed_chain"/>
</dbReference>
<evidence type="ECO:0000256" key="8">
    <source>
        <dbReference type="ARBA" id="ARBA00023017"/>
    </source>
</evidence>
<dbReference type="EMBL" id="BDGG01000004">
    <property type="protein sequence ID" value="GAU97915.1"/>
    <property type="molecule type" value="Genomic_DNA"/>
</dbReference>
<dbReference type="Pfam" id="PF05783">
    <property type="entry name" value="DLIC"/>
    <property type="match status" value="1"/>
</dbReference>
<keyword evidence="9 11" id="KW-0505">Motor protein</keyword>
<dbReference type="GO" id="GO:0045504">
    <property type="term" value="F:dynein heavy chain binding"/>
    <property type="evidence" value="ECO:0007669"/>
    <property type="project" value="TreeGrafter"/>
</dbReference>
<keyword evidence="10 11" id="KW-0206">Cytoskeleton</keyword>
<comment type="caution">
    <text evidence="13">The sequence shown here is derived from an EMBL/GenBank/DDBJ whole genome shotgun (WGS) entry which is preliminary data.</text>
</comment>